<comment type="caution">
    <text evidence="2">The sequence shown here is derived from an EMBL/GenBank/DDBJ whole genome shotgun (WGS) entry which is preliminary data.</text>
</comment>
<evidence type="ECO:0000256" key="1">
    <source>
        <dbReference type="SAM" id="SignalP"/>
    </source>
</evidence>
<dbReference type="AlphaFoldDB" id="A0A3N4Z888"/>
<keyword evidence="1" id="KW-0732">Signal</keyword>
<keyword evidence="3" id="KW-1185">Reference proteome</keyword>
<feature type="chain" id="PRO_5038434735" evidence="1">
    <location>
        <begin position="21"/>
        <end position="146"/>
    </location>
</feature>
<gene>
    <name evidence="2" type="ORF">EDD34_2173</name>
</gene>
<feature type="signal peptide" evidence="1">
    <location>
        <begin position="1"/>
        <end position="20"/>
    </location>
</feature>
<dbReference type="OrthoDB" id="5147815at2"/>
<dbReference type="RefSeq" id="WP_123814570.1">
    <property type="nucleotide sequence ID" value="NZ_RKQZ01000001.1"/>
</dbReference>
<evidence type="ECO:0000313" key="3">
    <source>
        <dbReference type="Proteomes" id="UP000280501"/>
    </source>
</evidence>
<evidence type="ECO:0000313" key="2">
    <source>
        <dbReference type="EMBL" id="RPF21542.1"/>
    </source>
</evidence>
<name>A0A3N4Z888_9MICO</name>
<accession>A0A3N4Z888</accession>
<dbReference type="EMBL" id="RKQZ01000001">
    <property type="protein sequence ID" value="RPF21542.1"/>
    <property type="molecule type" value="Genomic_DNA"/>
</dbReference>
<sequence>MTRPGTIVVAALLVGLAAAAALTGALAWTHALAGAIVVAVLVGVHRGTETTVEDPDWHDRPEETRTGGRHEVSDLGWAVLGGDGRVKDSVARRVRALALARLRRAGRDTTSLGVDLRERPTLRTLARWLDAIERIPDTPDERGPRA</sequence>
<reference evidence="2 3" key="1">
    <citation type="submission" date="2018-11" db="EMBL/GenBank/DDBJ databases">
        <title>Sequencing the genomes of 1000 actinobacteria strains.</title>
        <authorList>
            <person name="Klenk H.-P."/>
        </authorList>
    </citation>
    <scope>NUCLEOTIDE SEQUENCE [LARGE SCALE GENOMIC DNA]</scope>
    <source>
        <strain evidence="2 3">DSM 15700</strain>
    </source>
</reference>
<protein>
    <submittedName>
        <fullName evidence="2">Uncharacterized protein</fullName>
    </submittedName>
</protein>
<proteinExistence type="predicted"/>
<dbReference type="Proteomes" id="UP000280501">
    <property type="component" value="Unassembled WGS sequence"/>
</dbReference>
<organism evidence="2 3">
    <name type="scientific">Myceligenerans xiligouense</name>
    <dbReference type="NCBI Taxonomy" id="253184"/>
    <lineage>
        <taxon>Bacteria</taxon>
        <taxon>Bacillati</taxon>
        <taxon>Actinomycetota</taxon>
        <taxon>Actinomycetes</taxon>
        <taxon>Micrococcales</taxon>
        <taxon>Promicromonosporaceae</taxon>
        <taxon>Myceligenerans</taxon>
    </lineage>
</organism>